<keyword evidence="11" id="KW-0969">Cilium</keyword>
<evidence type="ECO:0000256" key="10">
    <source>
        <dbReference type="RuleBase" id="RU364125"/>
    </source>
</evidence>
<dbReference type="STRING" id="269670.SAMN02982927_00418"/>
<keyword evidence="11" id="KW-0282">Flagellum</keyword>
<keyword evidence="9 10" id="KW-0472">Membrane</keyword>
<dbReference type="GO" id="GO:0071978">
    <property type="term" value="P:bacterial-type flagellum-dependent swarming motility"/>
    <property type="evidence" value="ECO:0007669"/>
    <property type="project" value="TreeGrafter"/>
</dbReference>
<dbReference type="PANTHER" id="PTHR35091:SF2">
    <property type="entry name" value="FLAGELLAR PROTEIN FLIL"/>
    <property type="match status" value="1"/>
</dbReference>
<evidence type="ECO:0000313" key="11">
    <source>
        <dbReference type="EMBL" id="SFG01664.1"/>
    </source>
</evidence>
<feature type="transmembrane region" description="Helical" evidence="10">
    <location>
        <begin position="7"/>
        <end position="28"/>
    </location>
</feature>
<name>A0A1I2NCR7_9BACL</name>
<dbReference type="AlphaFoldDB" id="A0A1I2NCR7"/>
<keyword evidence="6 10" id="KW-0812">Transmembrane</keyword>
<sequence length="144" mass="16164">MFKSRGMNVLFILMVLMIIGTIAAFFIMSNLGRGSEVEKDPDIDEIVKNLTVATGEITTNIKGDHFIKLDFNIQVSSKETKEELEKRSYQVKNAVIYTVSGMSPSDLQDQQGISNLEDMVKKRINAFLKSGTVVHVYTTEKIVQ</sequence>
<evidence type="ECO:0000256" key="4">
    <source>
        <dbReference type="ARBA" id="ARBA00022475"/>
    </source>
</evidence>
<evidence type="ECO:0000256" key="9">
    <source>
        <dbReference type="ARBA" id="ARBA00023136"/>
    </source>
</evidence>
<dbReference type="GO" id="GO:0006935">
    <property type="term" value="P:chemotaxis"/>
    <property type="evidence" value="ECO:0007669"/>
    <property type="project" value="UniProtKB-KW"/>
</dbReference>
<proteinExistence type="inferred from homology"/>
<keyword evidence="5 10" id="KW-0145">Chemotaxis</keyword>
<dbReference type="GO" id="GO:0009425">
    <property type="term" value="C:bacterial-type flagellum basal body"/>
    <property type="evidence" value="ECO:0007669"/>
    <property type="project" value="InterPro"/>
</dbReference>
<dbReference type="RefSeq" id="WP_093669549.1">
    <property type="nucleotide sequence ID" value="NZ_FOOY01000003.1"/>
</dbReference>
<dbReference type="PANTHER" id="PTHR35091">
    <property type="entry name" value="FLAGELLAR PROTEIN FLIL"/>
    <property type="match status" value="1"/>
</dbReference>
<comment type="function">
    <text evidence="1 10">Controls the rotational direction of flagella during chemotaxis.</text>
</comment>
<comment type="subcellular location">
    <subcellularLocation>
        <location evidence="2">Cell membrane</location>
        <topology evidence="2">Single-pass membrane protein</topology>
    </subcellularLocation>
</comment>
<protein>
    <recommendedName>
        <fullName evidence="10">Flagellar protein FliL</fullName>
    </recommendedName>
</protein>
<dbReference type="OrthoDB" id="2381796at2"/>
<evidence type="ECO:0000256" key="1">
    <source>
        <dbReference type="ARBA" id="ARBA00002254"/>
    </source>
</evidence>
<evidence type="ECO:0000256" key="3">
    <source>
        <dbReference type="ARBA" id="ARBA00008281"/>
    </source>
</evidence>
<dbReference type="EMBL" id="FOOY01000003">
    <property type="protein sequence ID" value="SFG01664.1"/>
    <property type="molecule type" value="Genomic_DNA"/>
</dbReference>
<keyword evidence="12" id="KW-1185">Reference proteome</keyword>
<dbReference type="GO" id="GO:0005886">
    <property type="term" value="C:plasma membrane"/>
    <property type="evidence" value="ECO:0007669"/>
    <property type="project" value="UniProtKB-SubCell"/>
</dbReference>
<keyword evidence="4 10" id="KW-1003">Cell membrane</keyword>
<gene>
    <name evidence="11" type="ORF">SAMN02982927_00418</name>
</gene>
<reference evidence="12" key="1">
    <citation type="submission" date="2016-10" db="EMBL/GenBank/DDBJ databases">
        <authorList>
            <person name="Varghese N."/>
            <person name="Submissions S."/>
        </authorList>
    </citation>
    <scope>NUCLEOTIDE SEQUENCE [LARGE SCALE GENOMIC DNA]</scope>
    <source>
        <strain evidence="12">ATCC 700379</strain>
    </source>
</reference>
<organism evidence="11 12">
    <name type="scientific">Sporolactobacillus nakayamae</name>
    <dbReference type="NCBI Taxonomy" id="269670"/>
    <lineage>
        <taxon>Bacteria</taxon>
        <taxon>Bacillati</taxon>
        <taxon>Bacillota</taxon>
        <taxon>Bacilli</taxon>
        <taxon>Bacillales</taxon>
        <taxon>Sporolactobacillaceae</taxon>
        <taxon>Sporolactobacillus</taxon>
    </lineage>
</organism>
<evidence type="ECO:0000256" key="5">
    <source>
        <dbReference type="ARBA" id="ARBA00022500"/>
    </source>
</evidence>
<evidence type="ECO:0000256" key="6">
    <source>
        <dbReference type="ARBA" id="ARBA00022692"/>
    </source>
</evidence>
<dbReference type="Proteomes" id="UP000198752">
    <property type="component" value="Unassembled WGS sequence"/>
</dbReference>
<keyword evidence="7 10" id="KW-0283">Flagellar rotation</keyword>
<evidence type="ECO:0000256" key="8">
    <source>
        <dbReference type="ARBA" id="ARBA00022989"/>
    </source>
</evidence>
<accession>A0A1I2NCR7</accession>
<dbReference type="Pfam" id="PF03748">
    <property type="entry name" value="FliL"/>
    <property type="match status" value="1"/>
</dbReference>
<evidence type="ECO:0000256" key="2">
    <source>
        <dbReference type="ARBA" id="ARBA00004162"/>
    </source>
</evidence>
<comment type="similarity">
    <text evidence="3 10">Belongs to the FliL family.</text>
</comment>
<keyword evidence="8 10" id="KW-1133">Transmembrane helix</keyword>
<evidence type="ECO:0000256" key="7">
    <source>
        <dbReference type="ARBA" id="ARBA00022779"/>
    </source>
</evidence>
<dbReference type="InterPro" id="IPR005503">
    <property type="entry name" value="FliL"/>
</dbReference>
<evidence type="ECO:0000313" key="12">
    <source>
        <dbReference type="Proteomes" id="UP000198752"/>
    </source>
</evidence>
<keyword evidence="11" id="KW-0966">Cell projection</keyword>